<sequence length="252" mass="26198">MSDAPPIETKPSTPAPIYHYMAISLANVAATYCQYEALQHVSFAAQTLGKCSKLPVSMLWGVALVGARYGARDALRALGVVAGAALFLGARRGRVSGAPTSLLGAALMLAYLGCDGLTSSLQDRLYRRYGTPVRAQMLRVSGCSAALALGGLLWRGQLAPALAFLARHPACLAAALLLGAVAALGQAFIGATIRAHGAPTLAAALTTRQVLSLLLSSLIFGPALQARQLLALVLLFGALYDKISERSRKKAA</sequence>
<dbReference type="GO" id="GO:0046964">
    <property type="term" value="F:3'-phosphoadenosine 5'-phosphosulfate transmembrane transporter activity"/>
    <property type="evidence" value="ECO:0007669"/>
    <property type="project" value="TreeGrafter"/>
</dbReference>
<comment type="similarity">
    <text evidence="2">Belongs to the nucleotide-sugar transporter family. UDP-galactose:UMP antiporter (TC 2.A.7.11) subfamily.</text>
</comment>
<evidence type="ECO:0000256" key="2">
    <source>
        <dbReference type="ARBA" id="ARBA00008349"/>
    </source>
</evidence>
<name>A0AAD9MH46_PROWI</name>
<gene>
    <name evidence="8" type="ORF">QBZ16_003837</name>
</gene>
<evidence type="ECO:0000313" key="9">
    <source>
        <dbReference type="Proteomes" id="UP001255856"/>
    </source>
</evidence>
<evidence type="ECO:0000256" key="7">
    <source>
        <dbReference type="SAM" id="Phobius"/>
    </source>
</evidence>
<evidence type="ECO:0000256" key="4">
    <source>
        <dbReference type="ARBA" id="ARBA00022692"/>
    </source>
</evidence>
<feature type="transmembrane region" description="Helical" evidence="7">
    <location>
        <begin position="170"/>
        <end position="193"/>
    </location>
</feature>
<dbReference type="InterPro" id="IPR013657">
    <property type="entry name" value="SCL35B1-4/HUT1"/>
</dbReference>
<dbReference type="AlphaFoldDB" id="A0AAD9MH46"/>
<organism evidence="8 9">
    <name type="scientific">Prototheca wickerhamii</name>
    <dbReference type="NCBI Taxonomy" id="3111"/>
    <lineage>
        <taxon>Eukaryota</taxon>
        <taxon>Viridiplantae</taxon>
        <taxon>Chlorophyta</taxon>
        <taxon>core chlorophytes</taxon>
        <taxon>Trebouxiophyceae</taxon>
        <taxon>Chlorellales</taxon>
        <taxon>Chlorellaceae</taxon>
        <taxon>Prototheca</taxon>
    </lineage>
</organism>
<keyword evidence="5 7" id="KW-1133">Transmembrane helix</keyword>
<keyword evidence="4 7" id="KW-0812">Transmembrane</keyword>
<evidence type="ECO:0000256" key="6">
    <source>
        <dbReference type="ARBA" id="ARBA00023136"/>
    </source>
</evidence>
<reference evidence="8" key="1">
    <citation type="submission" date="2021-01" db="EMBL/GenBank/DDBJ databases">
        <authorList>
            <person name="Eckstrom K.M.E."/>
        </authorList>
    </citation>
    <scope>NUCLEOTIDE SEQUENCE</scope>
    <source>
        <strain evidence="8">UVCC 0001</strain>
    </source>
</reference>
<accession>A0AAD9MH46</accession>
<dbReference type="GO" id="GO:0000139">
    <property type="term" value="C:Golgi membrane"/>
    <property type="evidence" value="ECO:0007669"/>
    <property type="project" value="TreeGrafter"/>
</dbReference>
<comment type="subcellular location">
    <subcellularLocation>
        <location evidence="1">Membrane</location>
        <topology evidence="1">Multi-pass membrane protein</topology>
    </subcellularLocation>
</comment>
<dbReference type="Pfam" id="PF08449">
    <property type="entry name" value="UAA"/>
    <property type="match status" value="1"/>
</dbReference>
<dbReference type="GO" id="GO:0005789">
    <property type="term" value="C:endoplasmic reticulum membrane"/>
    <property type="evidence" value="ECO:0007669"/>
    <property type="project" value="TreeGrafter"/>
</dbReference>
<proteinExistence type="inferred from homology"/>
<evidence type="ECO:0000256" key="5">
    <source>
        <dbReference type="ARBA" id="ARBA00022989"/>
    </source>
</evidence>
<evidence type="ECO:0000313" key="8">
    <source>
        <dbReference type="EMBL" id="KAK2077969.1"/>
    </source>
</evidence>
<dbReference type="PANTHER" id="PTHR10778">
    <property type="entry name" value="SOLUTE CARRIER FAMILY 35 MEMBER B"/>
    <property type="match status" value="1"/>
</dbReference>
<dbReference type="EMBL" id="JASFZW010000005">
    <property type="protein sequence ID" value="KAK2077969.1"/>
    <property type="molecule type" value="Genomic_DNA"/>
</dbReference>
<dbReference type="Proteomes" id="UP001255856">
    <property type="component" value="Unassembled WGS sequence"/>
</dbReference>
<evidence type="ECO:0000256" key="1">
    <source>
        <dbReference type="ARBA" id="ARBA00004141"/>
    </source>
</evidence>
<protein>
    <submittedName>
        <fullName evidence="8">Uncharacterized protein</fullName>
    </submittedName>
</protein>
<dbReference type="PANTHER" id="PTHR10778:SF13">
    <property type="entry name" value="ADENOSINE 3'-PHOSPHO 5'-PHOSPHOSULFATE TRANSPORTER 1"/>
    <property type="match status" value="1"/>
</dbReference>
<keyword evidence="6 7" id="KW-0472">Membrane</keyword>
<evidence type="ECO:0000256" key="3">
    <source>
        <dbReference type="ARBA" id="ARBA00022448"/>
    </source>
</evidence>
<keyword evidence="9" id="KW-1185">Reference proteome</keyword>
<keyword evidence="3" id="KW-0813">Transport</keyword>
<feature type="transmembrane region" description="Helical" evidence="7">
    <location>
        <begin position="213"/>
        <end position="240"/>
    </location>
</feature>
<comment type="caution">
    <text evidence="8">The sequence shown here is derived from an EMBL/GenBank/DDBJ whole genome shotgun (WGS) entry which is preliminary data.</text>
</comment>